<dbReference type="PANTHER" id="PTHR42194:SF1">
    <property type="entry name" value="UPF0276 PROTEIN HI_1600"/>
    <property type="match status" value="1"/>
</dbReference>
<sequence>MSVFSYQNHCRKLPAMAGIGLRQPHYDDFFSQQPKVGWVEVHPENYFDIHSPPAEWLLKIRQQYPLSLHGVGLSLGSTDPLSEEHLAKLAELIAIYEPALISEHLCWTSQQGIYFQDLLPLPQNSEVITHLVQRIGQVQDYLKRPIAIENVSSYIQVPGGEMTEWEFLLSTAKQAGCLILLDINNIYVNAQNHGCSAKTFIDAIPADWVAEIHLAGHTSVTLESETILVDTHGDVVCDEVWELYRYAIAKYGPKPTLIEWDTDLPSLNCLVGEANKAQYILDNAYDCAS</sequence>
<dbReference type="Gene3D" id="3.20.20.150">
    <property type="entry name" value="Divalent-metal-dependent TIM barrel enzymes"/>
    <property type="match status" value="1"/>
</dbReference>
<dbReference type="RefSeq" id="WP_094787266.1">
    <property type="nucleotide sequence ID" value="NZ_NDXW01000001.1"/>
</dbReference>
<dbReference type="InterPro" id="IPR007801">
    <property type="entry name" value="MbnB/TglH/ChrH"/>
</dbReference>
<dbReference type="HAMAP" id="MF_00697">
    <property type="entry name" value="UPF0276"/>
    <property type="match status" value="1"/>
</dbReference>
<name>A0A4P9VN31_9GAMM</name>
<proteinExistence type="inferred from homology"/>
<dbReference type="EMBL" id="NDXW01000001">
    <property type="protein sequence ID" value="RDH44049.1"/>
    <property type="molecule type" value="Genomic_DNA"/>
</dbReference>
<organism evidence="2 3">
    <name type="scientific">Zooshikella ganghwensis</name>
    <dbReference type="NCBI Taxonomy" id="202772"/>
    <lineage>
        <taxon>Bacteria</taxon>
        <taxon>Pseudomonadati</taxon>
        <taxon>Pseudomonadota</taxon>
        <taxon>Gammaproteobacteria</taxon>
        <taxon>Oceanospirillales</taxon>
        <taxon>Zooshikellaceae</taxon>
        <taxon>Zooshikella</taxon>
    </lineage>
</organism>
<gene>
    <name evidence="2" type="ORF">B9G39_11650</name>
</gene>
<keyword evidence="3" id="KW-1185">Reference proteome</keyword>
<comment type="similarity">
    <text evidence="1">Belongs to the UPF0276 family.</text>
</comment>
<evidence type="ECO:0000256" key="1">
    <source>
        <dbReference type="HAMAP-Rule" id="MF_00697"/>
    </source>
</evidence>
<dbReference type="PANTHER" id="PTHR42194">
    <property type="entry name" value="UPF0276 PROTEIN HI_1600"/>
    <property type="match status" value="1"/>
</dbReference>
<comment type="caution">
    <text evidence="2">The sequence shown here is derived from an EMBL/GenBank/DDBJ whole genome shotgun (WGS) entry which is preliminary data.</text>
</comment>
<accession>A0A4P9VN31</accession>
<protein>
    <recommendedName>
        <fullName evidence="1">UPF0276 protein B9G39_11650</fullName>
    </recommendedName>
</protein>
<evidence type="ECO:0000313" key="3">
    <source>
        <dbReference type="Proteomes" id="UP000257039"/>
    </source>
</evidence>
<dbReference type="Pfam" id="PF05114">
    <property type="entry name" value="MbnB_TglH_ChrH"/>
    <property type="match status" value="1"/>
</dbReference>
<dbReference type="NCBIfam" id="NF003818">
    <property type="entry name" value="PRK05409.1"/>
    <property type="match status" value="1"/>
</dbReference>
<dbReference type="AlphaFoldDB" id="A0A4P9VN31"/>
<evidence type="ECO:0000313" key="2">
    <source>
        <dbReference type="EMBL" id="RDH44049.1"/>
    </source>
</evidence>
<reference evidence="2 3" key="1">
    <citation type="submission" date="2017-04" db="EMBL/GenBank/DDBJ databases">
        <title>Draft genome sequence of Zooshikella ganghwensis VG4 isolated from Red Sea sediments.</title>
        <authorList>
            <person name="Rehman Z."/>
            <person name="Alam I."/>
            <person name="Kamau A."/>
            <person name="Bajic V."/>
            <person name="Leiknes T."/>
        </authorList>
    </citation>
    <scope>NUCLEOTIDE SEQUENCE [LARGE SCALE GENOMIC DNA]</scope>
    <source>
        <strain evidence="2 3">VG4</strain>
    </source>
</reference>
<dbReference type="Proteomes" id="UP000257039">
    <property type="component" value="Unassembled WGS sequence"/>
</dbReference>